<keyword evidence="1" id="KW-0812">Transmembrane</keyword>
<gene>
    <name evidence="2" type="ORF">PRZ03_09740</name>
</gene>
<evidence type="ECO:0000313" key="2">
    <source>
        <dbReference type="EMBL" id="MDC8771850.1"/>
    </source>
</evidence>
<keyword evidence="1" id="KW-0472">Membrane</keyword>
<accession>A0ABT5KDG7</accession>
<dbReference type="InterPro" id="IPR009937">
    <property type="entry name" value="Phage_holin_3_6"/>
</dbReference>
<keyword evidence="3" id="KW-1185">Reference proteome</keyword>
<name>A0ABT5KDG7_9BURK</name>
<protein>
    <submittedName>
        <fullName evidence="2">Phage holin family protein</fullName>
    </submittedName>
</protein>
<dbReference type="Proteomes" id="UP001221189">
    <property type="component" value="Unassembled WGS sequence"/>
</dbReference>
<dbReference type="EMBL" id="JAQQXT010000005">
    <property type="protein sequence ID" value="MDC8771850.1"/>
    <property type="molecule type" value="Genomic_DNA"/>
</dbReference>
<feature type="transmembrane region" description="Helical" evidence="1">
    <location>
        <begin position="62"/>
        <end position="83"/>
    </location>
</feature>
<comment type="caution">
    <text evidence="2">The sequence shown here is derived from an EMBL/GenBank/DDBJ whole genome shotgun (WGS) entry which is preliminary data.</text>
</comment>
<keyword evidence="1" id="KW-1133">Transmembrane helix</keyword>
<sequence length="137" mass="15064">MKSEPDSQERGEQEPAPAAGLLASLRRLFVHGLELVQIRVEQISLEFEAEKLRLFSALIQSLLALLLAAAALGMLSLCLLLMTPETWRWLTALVLGLLYLALAWVCWRRAGRQLSQPGGAFAGTVAELGRDRNALEP</sequence>
<proteinExistence type="predicted"/>
<evidence type="ECO:0000313" key="3">
    <source>
        <dbReference type="Proteomes" id="UP001221189"/>
    </source>
</evidence>
<reference evidence="2 3" key="1">
    <citation type="submission" date="2022-10" db="EMBL/GenBank/DDBJ databases">
        <title>Paucibacter sp. hw1 Genome sequencing.</title>
        <authorList>
            <person name="Park S."/>
        </authorList>
    </citation>
    <scope>NUCLEOTIDE SEQUENCE [LARGE SCALE GENOMIC DNA]</scope>
    <source>
        <strain evidence="3">hw1</strain>
    </source>
</reference>
<dbReference type="Pfam" id="PF07332">
    <property type="entry name" value="Phage_holin_3_6"/>
    <property type="match status" value="1"/>
</dbReference>
<organism evidence="2 3">
    <name type="scientific">Roseateles albus</name>
    <dbReference type="NCBI Taxonomy" id="2987525"/>
    <lineage>
        <taxon>Bacteria</taxon>
        <taxon>Pseudomonadati</taxon>
        <taxon>Pseudomonadota</taxon>
        <taxon>Betaproteobacteria</taxon>
        <taxon>Burkholderiales</taxon>
        <taxon>Sphaerotilaceae</taxon>
        <taxon>Roseateles</taxon>
    </lineage>
</organism>
<evidence type="ECO:0000256" key="1">
    <source>
        <dbReference type="SAM" id="Phobius"/>
    </source>
</evidence>
<feature type="transmembrane region" description="Helical" evidence="1">
    <location>
        <begin position="89"/>
        <end position="107"/>
    </location>
</feature>
<dbReference type="RefSeq" id="WP_273600139.1">
    <property type="nucleotide sequence ID" value="NZ_JAQQXT010000005.1"/>
</dbReference>